<dbReference type="PANTHER" id="PTHR11012">
    <property type="entry name" value="PROTEIN KINASE-LIKE DOMAIN-CONTAINING"/>
    <property type="match status" value="1"/>
</dbReference>
<evidence type="ECO:0008006" key="3">
    <source>
        <dbReference type="Google" id="ProtNLM"/>
    </source>
</evidence>
<protein>
    <recommendedName>
        <fullName evidence="3">CHK kinase-like domain-containing protein</fullName>
    </recommendedName>
</protein>
<proteinExistence type="predicted"/>
<dbReference type="AlphaFoldDB" id="A0AAW2EDB8"/>
<gene>
    <name evidence="1" type="ORF">PUN28_019239</name>
</gene>
<dbReference type="PANTHER" id="PTHR11012:SF56">
    <property type="entry name" value="CHK KINASE-LIKE DOMAIN-CONTAINING PROTEIN-RELATED"/>
    <property type="match status" value="1"/>
</dbReference>
<dbReference type="Proteomes" id="UP001430953">
    <property type="component" value="Unassembled WGS sequence"/>
</dbReference>
<dbReference type="Pfam" id="PF02958">
    <property type="entry name" value="EcKL"/>
    <property type="match status" value="1"/>
</dbReference>
<evidence type="ECO:0000313" key="1">
    <source>
        <dbReference type="EMBL" id="KAL0100718.1"/>
    </source>
</evidence>
<evidence type="ECO:0000313" key="2">
    <source>
        <dbReference type="Proteomes" id="UP001430953"/>
    </source>
</evidence>
<reference evidence="1 2" key="1">
    <citation type="submission" date="2023-03" db="EMBL/GenBank/DDBJ databases">
        <title>High recombination rates correlate with genetic variation in Cardiocondyla obscurior ants.</title>
        <authorList>
            <person name="Errbii M."/>
        </authorList>
    </citation>
    <scope>NUCLEOTIDE SEQUENCE [LARGE SCALE GENOMIC DNA]</scope>
    <source>
        <strain evidence="1">Alpha-2009</strain>
        <tissue evidence="1">Whole body</tissue>
    </source>
</reference>
<dbReference type="InterPro" id="IPR004119">
    <property type="entry name" value="EcKL"/>
</dbReference>
<dbReference type="InterPro" id="IPR011009">
    <property type="entry name" value="Kinase-like_dom_sf"/>
</dbReference>
<dbReference type="SUPFAM" id="SSF56112">
    <property type="entry name" value="Protein kinase-like (PK-like)"/>
    <property type="match status" value="1"/>
</dbReference>
<sequence length="180" mass="19985">MALETQTWLNLCFVEKILRKSEGDNSIQVIDIFSKPATAKGDNYTSDMIRITVEFSRDQGGHKITEKKSIIAKVSPLNEGVRQDLVEQSGIFDVEISMMSHTLNKMNELLGPKHLVSAKGLHAQKNPTLLIIEDLAPLGFRMADRLSGLDLTHSIMALHGLARFHAASVALCEKVNRYVT</sequence>
<accession>A0AAW2EDB8</accession>
<keyword evidence="2" id="KW-1185">Reference proteome</keyword>
<organism evidence="1 2">
    <name type="scientific">Cardiocondyla obscurior</name>
    <dbReference type="NCBI Taxonomy" id="286306"/>
    <lineage>
        <taxon>Eukaryota</taxon>
        <taxon>Metazoa</taxon>
        <taxon>Ecdysozoa</taxon>
        <taxon>Arthropoda</taxon>
        <taxon>Hexapoda</taxon>
        <taxon>Insecta</taxon>
        <taxon>Pterygota</taxon>
        <taxon>Neoptera</taxon>
        <taxon>Endopterygota</taxon>
        <taxon>Hymenoptera</taxon>
        <taxon>Apocrita</taxon>
        <taxon>Aculeata</taxon>
        <taxon>Formicoidea</taxon>
        <taxon>Formicidae</taxon>
        <taxon>Myrmicinae</taxon>
        <taxon>Cardiocondyla</taxon>
    </lineage>
</organism>
<dbReference type="EMBL" id="JADYXP020000025">
    <property type="protein sequence ID" value="KAL0100718.1"/>
    <property type="molecule type" value="Genomic_DNA"/>
</dbReference>
<comment type="caution">
    <text evidence="1">The sequence shown here is derived from an EMBL/GenBank/DDBJ whole genome shotgun (WGS) entry which is preliminary data.</text>
</comment>
<name>A0AAW2EDB8_9HYME</name>